<evidence type="ECO:0000313" key="3">
    <source>
        <dbReference type="Proteomes" id="UP000862426"/>
    </source>
</evidence>
<dbReference type="AlphaFoldDB" id="A0A9C7V279"/>
<reference evidence="2" key="2">
    <citation type="submission" date="2022-05" db="EMBL/GenBank/DDBJ databases">
        <authorList>
            <consortium name="NCBI Pathogen Detection Project"/>
        </authorList>
    </citation>
    <scope>NUCLEOTIDE SEQUENCE</scope>
    <source>
        <strain evidence="2">CAV1698</strain>
    </source>
</reference>
<gene>
    <name evidence="2" type="ORF">JD854_RS08330</name>
</gene>
<sequence length="48" mass="5373">MKVTSMMKNLARRIPPVKKETKKGSTVKTVLPVRFAAFQLLLVLPAHP</sequence>
<evidence type="ECO:0000313" key="2">
    <source>
        <dbReference type="EMBL" id="HCD1255066.1"/>
    </source>
</evidence>
<dbReference type="Proteomes" id="UP000862426">
    <property type="component" value="Unassembled WGS sequence"/>
</dbReference>
<reference evidence="2" key="1">
    <citation type="journal article" date="2018" name="Genome Biol.">
        <title>SKESA: strategic k-mer extension for scrupulous assemblies.</title>
        <authorList>
            <person name="Souvorov A."/>
            <person name="Agarwala R."/>
            <person name="Lipman D.J."/>
        </authorList>
    </citation>
    <scope>NUCLEOTIDE SEQUENCE</scope>
    <source>
        <strain evidence="2">CAV1698</strain>
    </source>
</reference>
<protein>
    <submittedName>
        <fullName evidence="2">Uncharacterized protein</fullName>
    </submittedName>
</protein>
<name>A0A9C7V279_CITAM</name>
<proteinExistence type="predicted"/>
<organism evidence="2 3">
    <name type="scientific">Citrobacter amalonaticus</name>
    <dbReference type="NCBI Taxonomy" id="35703"/>
    <lineage>
        <taxon>Bacteria</taxon>
        <taxon>Pseudomonadati</taxon>
        <taxon>Pseudomonadota</taxon>
        <taxon>Gammaproteobacteria</taxon>
        <taxon>Enterobacterales</taxon>
        <taxon>Enterobacteriaceae</taxon>
        <taxon>Citrobacter</taxon>
    </lineage>
</organism>
<accession>A0A9C7V279</accession>
<comment type="caution">
    <text evidence="2">The sequence shown here is derived from an EMBL/GenBank/DDBJ whole genome shotgun (WGS) entry which is preliminary data.</text>
</comment>
<feature type="region of interest" description="Disordered" evidence="1">
    <location>
        <begin position="1"/>
        <end position="23"/>
    </location>
</feature>
<evidence type="ECO:0000256" key="1">
    <source>
        <dbReference type="SAM" id="MobiDB-lite"/>
    </source>
</evidence>
<dbReference type="EMBL" id="DACYAJ020000008">
    <property type="protein sequence ID" value="HCD1255066.1"/>
    <property type="molecule type" value="Genomic_DNA"/>
</dbReference>